<comment type="caution">
    <text evidence="1">The sequence shown here is derived from an EMBL/GenBank/DDBJ whole genome shotgun (WGS) entry which is preliminary data.</text>
</comment>
<protein>
    <submittedName>
        <fullName evidence="1">SIR2 family protein</fullName>
    </submittedName>
</protein>
<accession>A0ABP7FWE0</accession>
<evidence type="ECO:0000313" key="1">
    <source>
        <dbReference type="EMBL" id="GAA3747778.1"/>
    </source>
</evidence>
<dbReference type="EMBL" id="BAABDT010000006">
    <property type="protein sequence ID" value="GAA3747778.1"/>
    <property type="molecule type" value="Genomic_DNA"/>
</dbReference>
<evidence type="ECO:0000313" key="2">
    <source>
        <dbReference type="Proteomes" id="UP001501367"/>
    </source>
</evidence>
<keyword evidence="2" id="KW-1185">Reference proteome</keyword>
<sequence>METFTNQFKEHIAKFSTAPFLFIGSGFSRRYIGLPTWELLLSEICEELKLPKPYNFYKSNADSQLPKVASLIGNEFNEIWWSADEFIESRQTFETLANSKFSPLKYEIAQKINKNMQLLTEDIIEKEIKLLKKINIDGIITTNWDQLLENLFPDFKKFVGQQELIFSELFSIGEIYKIHGCSSQPNSLVLTEEDYQNFEERNEYLASKLLTIFVENPIIFIGYSLDDKNIQSILKSIIKCLTKENISKLKDRLIFCQWNSSATDTTIIDSTILISDTVIPLKLITLNNFIDVYTILANNKRKLPIKILRQMKGMVYDFVKSNSSKSKIYVADNLDDIENLHEAEFVYGVGLKDRFAEVGIKGIEFKDVLIDSIISRNWDPLKISILCLPSLMGTYIPFFKHLNAAGLLNEFGKIDENSDIKEFSPAFIKKVNDVKIESFYPSKHYAKKLDEINETFSSFQELQQTNNQLHILLYTPLLSPEKIDLEQLKNYLEANIDLINDSKLGTHFRKLICLYDYLLFMNIKTN</sequence>
<dbReference type="Proteomes" id="UP001501367">
    <property type="component" value="Unassembled WGS sequence"/>
</dbReference>
<dbReference type="InterPro" id="IPR011202">
    <property type="entry name" value="UCP014677"/>
</dbReference>
<dbReference type="Pfam" id="PF13289">
    <property type="entry name" value="SIR2_2"/>
    <property type="match status" value="1"/>
</dbReference>
<proteinExistence type="predicted"/>
<organism evidence="1 2">
    <name type="scientific">Flavobacterium ginsengisoli</name>
    <dbReference type="NCBI Taxonomy" id="871694"/>
    <lineage>
        <taxon>Bacteria</taxon>
        <taxon>Pseudomonadati</taxon>
        <taxon>Bacteroidota</taxon>
        <taxon>Flavobacteriia</taxon>
        <taxon>Flavobacteriales</taxon>
        <taxon>Flavobacteriaceae</taxon>
        <taxon>Flavobacterium</taxon>
    </lineage>
</organism>
<dbReference type="PIRSF" id="PIRSF014677">
    <property type="entry name" value="UCP014677"/>
    <property type="match status" value="1"/>
</dbReference>
<dbReference type="RefSeq" id="WP_278020959.1">
    <property type="nucleotide sequence ID" value="NZ_BAABDT010000006.1"/>
</dbReference>
<reference evidence="2" key="1">
    <citation type="journal article" date="2019" name="Int. J. Syst. Evol. Microbiol.">
        <title>The Global Catalogue of Microorganisms (GCM) 10K type strain sequencing project: providing services to taxonomists for standard genome sequencing and annotation.</title>
        <authorList>
            <consortium name="The Broad Institute Genomics Platform"/>
            <consortium name="The Broad Institute Genome Sequencing Center for Infectious Disease"/>
            <person name="Wu L."/>
            <person name="Ma J."/>
        </authorList>
    </citation>
    <scope>NUCLEOTIDE SEQUENCE [LARGE SCALE GENOMIC DNA]</scope>
    <source>
        <strain evidence="2">JCM 17336</strain>
    </source>
</reference>
<name>A0ABP7FWE0_9FLAO</name>
<gene>
    <name evidence="1" type="ORF">GCM10022422_35370</name>
</gene>